<dbReference type="EC" id="2.7.3.9" evidence="2"/>
<dbReference type="InterPro" id="IPR000121">
    <property type="entry name" value="PEP_util_C"/>
</dbReference>
<dbReference type="PANTHER" id="PTHR46244:SF3">
    <property type="entry name" value="PHOSPHOENOLPYRUVATE-PROTEIN PHOSPHOTRANSFERASE"/>
    <property type="match status" value="1"/>
</dbReference>
<dbReference type="Gene3D" id="3.20.20.60">
    <property type="entry name" value="Phosphoenolpyruvate-binding domains"/>
    <property type="match status" value="1"/>
</dbReference>
<dbReference type="GO" id="GO:0008965">
    <property type="term" value="F:phosphoenolpyruvate-protein phosphotransferase activity"/>
    <property type="evidence" value="ECO:0007669"/>
    <property type="project" value="UniProtKB-EC"/>
</dbReference>
<feature type="domain" description="PEP-utilising enzyme C-terminal" evidence="1">
    <location>
        <begin position="11"/>
        <end position="44"/>
    </location>
</feature>
<organism evidence="2 3">
    <name type="scientific">Mesomycoplasma hyopneumoniae</name>
    <name type="common">Mycoplasma hyopneumoniae</name>
    <dbReference type="NCBI Taxonomy" id="2099"/>
    <lineage>
        <taxon>Bacteria</taxon>
        <taxon>Bacillati</taxon>
        <taxon>Mycoplasmatota</taxon>
        <taxon>Mycoplasmoidales</taxon>
        <taxon>Metamycoplasmataceae</taxon>
        <taxon>Mesomycoplasma</taxon>
    </lineage>
</organism>
<evidence type="ECO:0000259" key="1">
    <source>
        <dbReference type="Pfam" id="PF02896"/>
    </source>
</evidence>
<gene>
    <name evidence="2" type="primary">ptsI_2</name>
    <name evidence="2" type="ORF">CIB43_00823</name>
</gene>
<protein>
    <submittedName>
        <fullName evidence="2">Phosphoenolpyruvate-protein phosphotransferase</fullName>
        <ecNumber evidence="2">2.7.3.9</ecNumber>
    </submittedName>
</protein>
<dbReference type="Proteomes" id="UP000215452">
    <property type="component" value="Chromosome"/>
</dbReference>
<dbReference type="InterPro" id="IPR015813">
    <property type="entry name" value="Pyrv/PenolPyrv_kinase-like_dom"/>
</dbReference>
<keyword evidence="2" id="KW-0670">Pyruvate</keyword>
<dbReference type="SUPFAM" id="SSF51621">
    <property type="entry name" value="Phosphoenolpyruvate/pyruvate domain"/>
    <property type="match status" value="1"/>
</dbReference>
<accession>A0A223MB91</accession>
<keyword evidence="2" id="KW-0808">Transferase</keyword>
<sequence length="77" mass="8749">MSGNVWRNGRDINAVPLLLGLGLDEFSVSASSVLKVKKLISELNYQKMQEIAKKTLEFSTEEQVIKYLESLNLIRHN</sequence>
<dbReference type="Pfam" id="PF02896">
    <property type="entry name" value="PEP-utilizers_C"/>
    <property type="match status" value="1"/>
</dbReference>
<reference evidence="2 3" key="1">
    <citation type="submission" date="2017-08" db="EMBL/GenBank/DDBJ databases">
        <title>The complete genome sequence of a Mycoplasma hyopneumoniae isolate in Korea.</title>
        <authorList>
            <person name="Han J."/>
            <person name="Lee N."/>
        </authorList>
    </citation>
    <scope>NUCLEOTIDE SEQUENCE [LARGE SCALE GENOMIC DNA]</scope>
    <source>
        <strain evidence="2 3">KM014</strain>
    </source>
</reference>
<dbReference type="InterPro" id="IPR040442">
    <property type="entry name" value="Pyrv_kinase-like_dom_sf"/>
</dbReference>
<evidence type="ECO:0000313" key="2">
    <source>
        <dbReference type="EMBL" id="ASU14706.1"/>
    </source>
</evidence>
<proteinExistence type="predicted"/>
<dbReference type="PANTHER" id="PTHR46244">
    <property type="entry name" value="PHOSPHOENOLPYRUVATE-PROTEIN PHOSPHOTRANSFERASE"/>
    <property type="match status" value="1"/>
</dbReference>
<dbReference type="EMBL" id="CP022714">
    <property type="protein sequence ID" value="ASU14706.1"/>
    <property type="molecule type" value="Genomic_DNA"/>
</dbReference>
<dbReference type="AlphaFoldDB" id="A0A223MB91"/>
<name>A0A223MB91_MESHO</name>
<evidence type="ECO:0000313" key="3">
    <source>
        <dbReference type="Proteomes" id="UP000215452"/>
    </source>
</evidence>
<dbReference type="InterPro" id="IPR050499">
    <property type="entry name" value="PEP-utilizing_PTS_enzyme"/>
</dbReference>